<feature type="transmembrane region" description="Helical" evidence="1">
    <location>
        <begin position="63"/>
        <end position="82"/>
    </location>
</feature>
<evidence type="ECO:0000313" key="3">
    <source>
        <dbReference type="Proteomes" id="UP001204798"/>
    </source>
</evidence>
<feature type="transmembrane region" description="Helical" evidence="1">
    <location>
        <begin position="148"/>
        <end position="168"/>
    </location>
</feature>
<keyword evidence="1" id="KW-0472">Membrane</keyword>
<protein>
    <recommendedName>
        <fullName evidence="4">B box-type domain-containing protein</fullName>
    </recommendedName>
</protein>
<organism evidence="2 3">
    <name type="scientific">Candidatus Fervidibacter sacchari</name>
    <dbReference type="NCBI Taxonomy" id="1448929"/>
    <lineage>
        <taxon>Bacteria</taxon>
        <taxon>Candidatus Fervidibacterota</taxon>
        <taxon>Candidatus Fervidibacter</taxon>
    </lineage>
</organism>
<dbReference type="EMBL" id="JANUCP010000002">
    <property type="protein sequence ID" value="MCS3918790.1"/>
    <property type="molecule type" value="Genomic_DNA"/>
</dbReference>
<evidence type="ECO:0008006" key="4">
    <source>
        <dbReference type="Google" id="ProtNLM"/>
    </source>
</evidence>
<dbReference type="Proteomes" id="UP001204798">
    <property type="component" value="Unassembled WGS sequence"/>
</dbReference>
<keyword evidence="3" id="KW-1185">Reference proteome</keyword>
<evidence type="ECO:0000313" key="2">
    <source>
        <dbReference type="EMBL" id="MCS3918790.1"/>
    </source>
</evidence>
<accession>A0ABT2EPH7</accession>
<dbReference type="RefSeq" id="WP_259094832.1">
    <property type="nucleotide sequence ID" value="NZ_CP130454.1"/>
</dbReference>
<sequence length="215" mass="23108">MKCALHQQNEAIGVCVLCGSAVCIQCQRLVKGRILCPACYTELRQFNNPSSQSTAASRPSTRYSGCLVFLLGLIPGLGHLFMGLTTKGAILLASAIFLPFLLPILIAYSAFDSVHTARRLNSGETVADWDLSTLQNAFSRLGLPASSASWIFGAALAIVGIVLLMGNLTNLTGLLNWWELLPSTYRLVGRNLLALAMVGFGGFLIWRTMGKQGSN</sequence>
<keyword evidence="1" id="KW-1133">Transmembrane helix</keyword>
<keyword evidence="1" id="KW-0812">Transmembrane</keyword>
<evidence type="ECO:0000256" key="1">
    <source>
        <dbReference type="SAM" id="Phobius"/>
    </source>
</evidence>
<proteinExistence type="predicted"/>
<gene>
    <name evidence="2" type="ORF">M2350_001190</name>
</gene>
<name>A0ABT2EPH7_9BACT</name>
<feature type="transmembrane region" description="Helical" evidence="1">
    <location>
        <begin position="188"/>
        <end position="206"/>
    </location>
</feature>
<comment type="caution">
    <text evidence="2">The sequence shown here is derived from an EMBL/GenBank/DDBJ whole genome shotgun (WGS) entry which is preliminary data.</text>
</comment>
<feature type="transmembrane region" description="Helical" evidence="1">
    <location>
        <begin position="88"/>
        <end position="111"/>
    </location>
</feature>
<reference evidence="2 3" key="1">
    <citation type="submission" date="2022-08" db="EMBL/GenBank/DDBJ databases">
        <title>Bacterial and archaeal communities from various locations to study Microbial Dark Matter (Phase II).</title>
        <authorList>
            <person name="Stepanauskas R."/>
        </authorList>
    </citation>
    <scope>NUCLEOTIDE SEQUENCE [LARGE SCALE GENOMIC DNA]</scope>
    <source>
        <strain evidence="2 3">PD1</strain>
    </source>
</reference>